<organism evidence="1">
    <name type="scientific">Vibrio parahaemolyticus</name>
    <dbReference type="NCBI Taxonomy" id="670"/>
    <lineage>
        <taxon>Bacteria</taxon>
        <taxon>Pseudomonadati</taxon>
        <taxon>Pseudomonadota</taxon>
        <taxon>Gammaproteobacteria</taxon>
        <taxon>Vibrionales</taxon>
        <taxon>Vibrionaceae</taxon>
        <taxon>Vibrio</taxon>
    </lineage>
</organism>
<reference evidence="1" key="1">
    <citation type="journal article" date="2018" name="Genome Biol.">
        <title>SKESA: strategic k-mer extension for scrupulous assemblies.</title>
        <authorList>
            <person name="Souvorov A."/>
            <person name="Agarwala R."/>
            <person name="Lipman D.J."/>
        </authorList>
    </citation>
    <scope>NUCLEOTIDE SEQUENCE</scope>
    <source>
        <strain evidence="1">1930</strain>
    </source>
</reference>
<evidence type="ECO:0000313" key="3">
    <source>
        <dbReference type="EMBL" id="TXN13713.1"/>
    </source>
</evidence>
<proteinExistence type="predicted"/>
<reference evidence="2 5" key="2">
    <citation type="submission" date="2018-12" db="EMBL/GenBank/DDBJ databases">
        <title>Genomic insights into the evolutionary origins and pathogenicity of five Vibrio parahaemolyticus strains isolated from the shrimp with acute hepatopancreatic necrosis disease (AHPND).</title>
        <authorList>
            <person name="Yang Q."/>
            <person name="Dong X."/>
            <person name="Xie G."/>
            <person name="Fu S."/>
            <person name="Zou P."/>
            <person name="Sun J."/>
            <person name="Wang Y."/>
            <person name="Huang J."/>
        </authorList>
    </citation>
    <scope>NUCLEOTIDE SEQUENCE [LARGE SCALE GENOMIC DNA]</scope>
    <source>
        <strain evidence="2 5">20160303005-1</strain>
    </source>
</reference>
<evidence type="ECO:0000313" key="4">
    <source>
        <dbReference type="Proteomes" id="UP000321504"/>
    </source>
</evidence>
<evidence type="ECO:0000313" key="5">
    <source>
        <dbReference type="Proteomes" id="UP000464718"/>
    </source>
</evidence>
<protein>
    <submittedName>
        <fullName evidence="1">Uncharacterized protein</fullName>
    </submittedName>
</protein>
<sequence>MEKRSNQSERIEKRGAGKKIIHRVITNLSISLNLPKCGSMCGQIWGKVC</sequence>
<reference evidence="1" key="4">
    <citation type="submission" date="2019-12" db="EMBL/GenBank/DDBJ databases">
        <authorList>
            <consortium name="NCBI Pathogen Detection Project"/>
        </authorList>
    </citation>
    <scope>NUCLEOTIDE SEQUENCE</scope>
    <source>
        <strain evidence="1">1930</strain>
    </source>
</reference>
<dbReference type="Proteomes" id="UP000856022">
    <property type="component" value="Unassembled WGS sequence"/>
</dbReference>
<accession>A0A2R9VHJ0</accession>
<dbReference type="EMBL" id="CP034298">
    <property type="protein sequence ID" value="QHH11006.1"/>
    <property type="molecule type" value="Genomic_DNA"/>
</dbReference>
<gene>
    <name evidence="2" type="ORF">EHC69_17665</name>
    <name evidence="3" type="ORF">FVP01_22480</name>
    <name evidence="1" type="ORF">I7278_22935</name>
</gene>
<dbReference type="AlphaFoldDB" id="A0A2R9VHJ0"/>
<evidence type="ECO:0000313" key="1">
    <source>
        <dbReference type="EMBL" id="HAS6679645.1"/>
    </source>
</evidence>
<dbReference type="Proteomes" id="UP000321504">
    <property type="component" value="Unassembled WGS sequence"/>
</dbReference>
<dbReference type="Proteomes" id="UP000464718">
    <property type="component" value="Chromosome i"/>
</dbReference>
<dbReference type="EMBL" id="VRMQ01000010">
    <property type="protein sequence ID" value="TXN13713.1"/>
    <property type="molecule type" value="Genomic_DNA"/>
</dbReference>
<reference evidence="3 4" key="3">
    <citation type="submission" date="2019-08" db="EMBL/GenBank/DDBJ databases">
        <title>Emerging of two pre-pandemic pathogenic O4:KUT lineages of Vibrio parahaemolyticus in coastal eastern China.</title>
        <authorList>
            <person name="Yu H."/>
        </authorList>
    </citation>
    <scope>NUCLEOTIDE SEQUENCE [LARGE SCALE GENOMIC DNA]</scope>
    <source>
        <strain evidence="3 4">HZ17-383</strain>
    </source>
</reference>
<dbReference type="EMBL" id="DACQKT010000016">
    <property type="protein sequence ID" value="HAS6679645.1"/>
    <property type="molecule type" value="Genomic_DNA"/>
</dbReference>
<evidence type="ECO:0000313" key="2">
    <source>
        <dbReference type="EMBL" id="QHH11006.1"/>
    </source>
</evidence>
<name>A0A2R9VHJ0_VIBPH</name>